<comment type="caution">
    <text evidence="1">The sequence shown here is derived from an EMBL/GenBank/DDBJ whole genome shotgun (WGS) entry which is preliminary data.</text>
</comment>
<reference evidence="1" key="3">
    <citation type="submission" date="2023-05" db="EMBL/GenBank/DDBJ databases">
        <authorList>
            <person name="Smith C.H."/>
        </authorList>
    </citation>
    <scope>NUCLEOTIDE SEQUENCE</scope>
    <source>
        <strain evidence="1">CHS0354</strain>
        <tissue evidence="1">Mantle</tissue>
    </source>
</reference>
<proteinExistence type="predicted"/>
<sequence>MFVYNGRKDDLYDCTKSRLGNLFMTVTRNRRHKSSSAEKRKVQHAAAKAIIDLQNQHKLHELHFIPVSDKESDNAPWFFMRFSTCL</sequence>
<reference evidence="1" key="1">
    <citation type="journal article" date="2021" name="Genome Biol. Evol.">
        <title>A High-Quality Reference Genome for a Parasitic Bivalve with Doubly Uniparental Inheritance (Bivalvia: Unionida).</title>
        <authorList>
            <person name="Smith C.H."/>
        </authorList>
    </citation>
    <scope>NUCLEOTIDE SEQUENCE</scope>
    <source>
        <strain evidence="1">CHS0354</strain>
    </source>
</reference>
<protein>
    <submittedName>
        <fullName evidence="1">Uncharacterized protein</fullName>
    </submittedName>
</protein>
<dbReference type="EMBL" id="JAEAOA010002320">
    <property type="protein sequence ID" value="KAK3582729.1"/>
    <property type="molecule type" value="Genomic_DNA"/>
</dbReference>
<gene>
    <name evidence="1" type="ORF">CHS0354_039770</name>
</gene>
<dbReference type="Proteomes" id="UP001195483">
    <property type="component" value="Unassembled WGS sequence"/>
</dbReference>
<organism evidence="1 2">
    <name type="scientific">Potamilus streckersoni</name>
    <dbReference type="NCBI Taxonomy" id="2493646"/>
    <lineage>
        <taxon>Eukaryota</taxon>
        <taxon>Metazoa</taxon>
        <taxon>Spiralia</taxon>
        <taxon>Lophotrochozoa</taxon>
        <taxon>Mollusca</taxon>
        <taxon>Bivalvia</taxon>
        <taxon>Autobranchia</taxon>
        <taxon>Heteroconchia</taxon>
        <taxon>Palaeoheterodonta</taxon>
        <taxon>Unionida</taxon>
        <taxon>Unionoidea</taxon>
        <taxon>Unionidae</taxon>
        <taxon>Ambleminae</taxon>
        <taxon>Lampsilini</taxon>
        <taxon>Potamilus</taxon>
    </lineage>
</organism>
<dbReference type="AlphaFoldDB" id="A0AAE0S000"/>
<name>A0AAE0S000_9BIVA</name>
<evidence type="ECO:0000313" key="2">
    <source>
        <dbReference type="Proteomes" id="UP001195483"/>
    </source>
</evidence>
<keyword evidence="2" id="KW-1185">Reference proteome</keyword>
<accession>A0AAE0S000</accession>
<evidence type="ECO:0000313" key="1">
    <source>
        <dbReference type="EMBL" id="KAK3582729.1"/>
    </source>
</evidence>
<reference evidence="1" key="2">
    <citation type="journal article" date="2021" name="Genome Biol. Evol.">
        <title>Developing a high-quality reference genome for a parasitic bivalve with doubly uniparental inheritance (Bivalvia: Unionida).</title>
        <authorList>
            <person name="Smith C.H."/>
        </authorList>
    </citation>
    <scope>NUCLEOTIDE SEQUENCE</scope>
    <source>
        <strain evidence="1">CHS0354</strain>
        <tissue evidence="1">Mantle</tissue>
    </source>
</reference>